<evidence type="ECO:0000313" key="2">
    <source>
        <dbReference type="EMBL" id="CAF1117445.1"/>
    </source>
</evidence>
<keyword evidence="1" id="KW-1133">Transmembrane helix</keyword>
<dbReference type="Proteomes" id="UP000663870">
    <property type="component" value="Unassembled WGS sequence"/>
</dbReference>
<evidence type="ECO:0000313" key="4">
    <source>
        <dbReference type="Proteomes" id="UP000663854"/>
    </source>
</evidence>
<name>A0A814QBZ4_9BILA</name>
<keyword evidence="1" id="KW-0472">Membrane</keyword>
<dbReference type="EMBL" id="CAJNOH010000752">
    <property type="protein sequence ID" value="CAF1117445.1"/>
    <property type="molecule type" value="Genomic_DNA"/>
</dbReference>
<dbReference type="Proteomes" id="UP000663854">
    <property type="component" value="Unassembled WGS sequence"/>
</dbReference>
<proteinExistence type="predicted"/>
<protein>
    <submittedName>
        <fullName evidence="2">Uncharacterized protein</fullName>
    </submittedName>
</protein>
<evidence type="ECO:0000256" key="1">
    <source>
        <dbReference type="SAM" id="Phobius"/>
    </source>
</evidence>
<keyword evidence="1" id="KW-0812">Transmembrane</keyword>
<dbReference type="EMBL" id="CAJNOL010001304">
    <property type="protein sequence ID" value="CAF1333228.1"/>
    <property type="molecule type" value="Genomic_DNA"/>
</dbReference>
<sequence>METTELNTINQSQLKVLKMDLLNMTKDKISIITSSICFRTFSNFVNFIKRHQKMNDLRQLSMNNSEFHRARILQIDRYRSRSH</sequence>
<organism evidence="2 4">
    <name type="scientific">Rotaria sordida</name>
    <dbReference type="NCBI Taxonomy" id="392033"/>
    <lineage>
        <taxon>Eukaryota</taxon>
        <taxon>Metazoa</taxon>
        <taxon>Spiralia</taxon>
        <taxon>Gnathifera</taxon>
        <taxon>Rotifera</taxon>
        <taxon>Eurotatoria</taxon>
        <taxon>Bdelloidea</taxon>
        <taxon>Philodinida</taxon>
        <taxon>Philodinidae</taxon>
        <taxon>Rotaria</taxon>
    </lineage>
</organism>
<feature type="transmembrane region" description="Helical" evidence="1">
    <location>
        <begin position="29"/>
        <end position="48"/>
    </location>
</feature>
<evidence type="ECO:0000313" key="5">
    <source>
        <dbReference type="Proteomes" id="UP000663870"/>
    </source>
</evidence>
<evidence type="ECO:0000313" key="3">
    <source>
        <dbReference type="EMBL" id="CAF1333228.1"/>
    </source>
</evidence>
<accession>A0A814QBZ4</accession>
<keyword evidence="5" id="KW-1185">Reference proteome</keyword>
<dbReference type="AlphaFoldDB" id="A0A814QBZ4"/>
<comment type="caution">
    <text evidence="2">The sequence shown here is derived from an EMBL/GenBank/DDBJ whole genome shotgun (WGS) entry which is preliminary data.</text>
</comment>
<reference evidence="2" key="1">
    <citation type="submission" date="2021-02" db="EMBL/GenBank/DDBJ databases">
        <authorList>
            <person name="Nowell W R."/>
        </authorList>
    </citation>
    <scope>NUCLEOTIDE SEQUENCE</scope>
</reference>
<gene>
    <name evidence="3" type="ORF">JXQ802_LOCUS31175</name>
    <name evidence="2" type="ORF">PYM288_LOCUS20516</name>
</gene>